<dbReference type="OrthoDB" id="10636838at2759"/>
<gene>
    <name evidence="3" type="primary">LOC113790228</name>
</gene>
<proteinExistence type="predicted"/>
<feature type="compositionally biased region" description="Polar residues" evidence="1">
    <location>
        <begin position="205"/>
        <end position="225"/>
    </location>
</feature>
<feature type="region of interest" description="Disordered" evidence="1">
    <location>
        <begin position="151"/>
        <end position="241"/>
    </location>
</feature>
<reference evidence="3" key="1">
    <citation type="submission" date="2025-08" db="UniProtKB">
        <authorList>
            <consortium name="RefSeq"/>
        </authorList>
    </citation>
    <scope>IDENTIFICATION</scope>
    <source>
        <strain evidence="3">Airmid</strain>
    </source>
</reference>
<dbReference type="Proteomes" id="UP000515146">
    <property type="component" value="Unplaced"/>
</dbReference>
<keyword evidence="2" id="KW-1185">Reference proteome</keyword>
<feature type="compositionally biased region" description="Polar residues" evidence="1">
    <location>
        <begin position="151"/>
        <end position="180"/>
    </location>
</feature>
<dbReference type="KEGG" id="dpte:113790228"/>
<dbReference type="AlphaFoldDB" id="A0A6P6XUU1"/>
<evidence type="ECO:0000313" key="3">
    <source>
        <dbReference type="RefSeq" id="XP_027195664.1"/>
    </source>
</evidence>
<organism evidence="2 3">
    <name type="scientific">Dermatophagoides pteronyssinus</name>
    <name type="common">European house dust mite</name>
    <dbReference type="NCBI Taxonomy" id="6956"/>
    <lineage>
        <taxon>Eukaryota</taxon>
        <taxon>Metazoa</taxon>
        <taxon>Ecdysozoa</taxon>
        <taxon>Arthropoda</taxon>
        <taxon>Chelicerata</taxon>
        <taxon>Arachnida</taxon>
        <taxon>Acari</taxon>
        <taxon>Acariformes</taxon>
        <taxon>Sarcoptiformes</taxon>
        <taxon>Astigmata</taxon>
        <taxon>Psoroptidia</taxon>
        <taxon>Analgoidea</taxon>
        <taxon>Pyroglyphidae</taxon>
        <taxon>Dermatophagoidinae</taxon>
        <taxon>Dermatophagoides</taxon>
    </lineage>
</organism>
<dbReference type="RefSeq" id="XP_027195664.1">
    <property type="nucleotide sequence ID" value="XM_027339863.1"/>
</dbReference>
<accession>A0A6P6XUU1</accession>
<sequence>MNICKERLNNRTKSLREKFSRNPLNLTTIPLQSTTVIGSSASGFDPSTASTTLINQIDRPFLWQHDVAIQCNLIQAPELLNVAKKLPALINVAAAKLRNITDHHSYSDGLNQQSTNLMITQPEKLIKNENTSAGGGYVGRFWKSTMSVTFNSQQNHSGPTSPFPTLNSGKKSTFRWTTSVRRNKHQQQREQQQNRQPILKRAASFNDNSGTGYARLVQSTSSPSSPELIHDERNNNNNNRLNILDLKPKLIRPTALFNITNENNNNDGNNKKLMKIKSITTEKKVKILILFIKLFFYKITFYKVSCI</sequence>
<dbReference type="InParanoid" id="A0A6P6XUU1"/>
<protein>
    <submittedName>
        <fullName evidence="3">Homeobox protein 13-like</fullName>
    </submittedName>
</protein>
<name>A0A6P6XUU1_DERPT</name>
<evidence type="ECO:0000313" key="2">
    <source>
        <dbReference type="Proteomes" id="UP000515146"/>
    </source>
</evidence>
<evidence type="ECO:0000256" key="1">
    <source>
        <dbReference type="SAM" id="MobiDB-lite"/>
    </source>
</evidence>